<organism evidence="1">
    <name type="scientific">marine metagenome</name>
    <dbReference type="NCBI Taxonomy" id="408172"/>
    <lineage>
        <taxon>unclassified sequences</taxon>
        <taxon>metagenomes</taxon>
        <taxon>ecological metagenomes</taxon>
    </lineage>
</organism>
<reference evidence="1" key="1">
    <citation type="submission" date="2018-05" db="EMBL/GenBank/DDBJ databases">
        <authorList>
            <person name="Lanie J.A."/>
            <person name="Ng W.-L."/>
            <person name="Kazmierczak K.M."/>
            <person name="Andrzejewski T.M."/>
            <person name="Davidsen T.M."/>
            <person name="Wayne K.J."/>
            <person name="Tettelin H."/>
            <person name="Glass J.I."/>
            <person name="Rusch D."/>
            <person name="Podicherti R."/>
            <person name="Tsui H.-C.T."/>
            <person name="Winkler M.E."/>
        </authorList>
    </citation>
    <scope>NUCLEOTIDE SEQUENCE</scope>
</reference>
<accession>A0A382VV09</accession>
<sequence>MKCLLLLTAFFHLTHLALADAGLINGSFEDEFNDTDGWMRASNVPPVRSDKEAHSGK</sequence>
<dbReference type="AlphaFoldDB" id="A0A382VV09"/>
<feature type="non-terminal residue" evidence="1">
    <location>
        <position position="57"/>
    </location>
</feature>
<protein>
    <submittedName>
        <fullName evidence="1">Uncharacterized protein</fullName>
    </submittedName>
</protein>
<evidence type="ECO:0000313" key="1">
    <source>
        <dbReference type="EMBL" id="SVD50426.1"/>
    </source>
</evidence>
<name>A0A382VV09_9ZZZZ</name>
<proteinExistence type="predicted"/>
<gene>
    <name evidence="1" type="ORF">METZ01_LOCUS403280</name>
</gene>
<dbReference type="EMBL" id="UINC01154896">
    <property type="protein sequence ID" value="SVD50426.1"/>
    <property type="molecule type" value="Genomic_DNA"/>
</dbReference>